<dbReference type="Proteomes" id="UP000033106">
    <property type="component" value="Chromosome"/>
</dbReference>
<sequence>MALVLNNSPPIVLNTSFSNPGGPCICSSPPPPWYVQILPELIIFAGFASLILTIYFSPGLRSALRSVVRWLRGSI</sequence>
<dbReference type="Proteomes" id="UP000076770">
    <property type="component" value="Chromosome i"/>
</dbReference>
<evidence type="ECO:0000313" key="16">
    <source>
        <dbReference type="Proteomes" id="UP000033106"/>
    </source>
</evidence>
<reference evidence="12 25" key="6">
    <citation type="journal article" date="2020" name="Nat. Commun.">
        <title>The structures of two archaeal type IV pili illuminate evolutionary relationships.</title>
        <authorList>
            <person name="Wang F."/>
            <person name="Baquero D.P."/>
            <person name="Su Z."/>
            <person name="Beltran L.C."/>
            <person name="Prangishvili D."/>
            <person name="Krupovic M."/>
            <person name="Egelman E.H."/>
        </authorList>
    </citation>
    <scope>NUCLEOTIDE SEQUENCE [LARGE SCALE GENOMIC DNA]</scope>
    <source>
        <strain evidence="12 25">POZ149</strain>
    </source>
</reference>
<feature type="transmembrane region" description="Helical" evidence="1">
    <location>
        <begin position="37"/>
        <end position="56"/>
    </location>
</feature>
<gene>
    <name evidence="12" type="ORF">HFC64_14160</name>
    <name evidence="13" type="ORF">SSOP1_0507</name>
    <name evidence="4" type="ORF">SULA_1544</name>
    <name evidence="2" type="ORF">SULB_1545</name>
    <name evidence="3" type="ORF">SULC_1543</name>
    <name evidence="5" type="ORF">SULG_07705</name>
    <name evidence="6" type="ORF">SULH_07705</name>
    <name evidence="7" type="ORF">SULI_07705</name>
    <name evidence="8" type="ORF">SULM_07705</name>
    <name evidence="9" type="ORF">SULN_07705</name>
    <name evidence="10" type="ORF">SULO_07715</name>
    <name evidence="11" type="ORF">SULZ_07965</name>
</gene>
<dbReference type="PATRIC" id="fig|2287.6.peg.1591"/>
<dbReference type="KEGG" id="ssol:SULB_1545"/>
<dbReference type="AlphaFoldDB" id="A0A0E3GV10"/>
<evidence type="ECO:0000313" key="11">
    <source>
        <dbReference type="EMBL" id="AZF84002.1"/>
    </source>
</evidence>
<dbReference type="Proteomes" id="UP000282269">
    <property type="component" value="Chromosome"/>
</dbReference>
<reference evidence="18 19" key="4">
    <citation type="journal article" date="2018" name="Proc. Natl. Acad. Sci. U.S.A.">
        <title>Nonmutational mechanism of inheritance in the Archaeon Sulfolobus solfataricus.</title>
        <authorList>
            <person name="Payne S."/>
            <person name="McCarthy S."/>
            <person name="Johnson T."/>
            <person name="North E."/>
            <person name="Blum P."/>
        </authorList>
    </citation>
    <scope>NUCLEOTIDE SEQUENCE [LARGE SCALE GENOMIC DNA]</scope>
    <source>
        <strain evidence="6 18">SARC-H</strain>
        <strain evidence="7 22">SARC-I</strain>
        <strain evidence="9 23">SARC-N</strain>
        <strain evidence="10 24">SARC-O</strain>
        <strain evidence="11 19">SUL120</strain>
        <strain evidence="5 20">SULG</strain>
        <strain evidence="8 21">SULM</strain>
    </source>
</reference>
<dbReference type="Proteomes" id="UP000278715">
    <property type="component" value="Chromosome"/>
</dbReference>
<dbReference type="Proteomes" id="UP000033057">
    <property type="component" value="Chromosome"/>
</dbReference>
<dbReference type="EMBL" id="LT549890">
    <property type="protein sequence ID" value="SAI84062.1"/>
    <property type="molecule type" value="Genomic_DNA"/>
</dbReference>
<dbReference type="EMBL" id="CP011055">
    <property type="protein sequence ID" value="AKA73809.1"/>
    <property type="molecule type" value="Genomic_DNA"/>
</dbReference>
<dbReference type="Proteomes" id="UP000269431">
    <property type="component" value="Chromosome"/>
</dbReference>
<dbReference type="EMBL" id="CP033239">
    <property type="protein sequence ID" value="AZF78760.1"/>
    <property type="molecule type" value="Genomic_DNA"/>
</dbReference>
<evidence type="ECO:0000313" key="17">
    <source>
        <dbReference type="Proteomes" id="UP000076770"/>
    </source>
</evidence>
<evidence type="ECO:0000313" key="25">
    <source>
        <dbReference type="Proteomes" id="UP000594632"/>
    </source>
</evidence>
<dbReference type="EMBL" id="CP033240">
    <property type="protein sequence ID" value="AZF81363.1"/>
    <property type="molecule type" value="Genomic_DNA"/>
</dbReference>
<evidence type="ECO:0000313" key="24">
    <source>
        <dbReference type="Proteomes" id="UP000282269"/>
    </source>
</evidence>
<dbReference type="EMBL" id="CP011057">
    <property type="protein sequence ID" value="AKA79199.1"/>
    <property type="molecule type" value="Genomic_DNA"/>
</dbReference>
<evidence type="ECO:0000313" key="9">
    <source>
        <dbReference type="EMBL" id="AZF78760.1"/>
    </source>
</evidence>
<dbReference type="Proteomes" id="UP000273443">
    <property type="component" value="Chromosome"/>
</dbReference>
<accession>A0A0E3GV10</accession>
<dbReference type="OrthoDB" id="382083at2157"/>
<dbReference type="GeneID" id="44129510"/>
<evidence type="ECO:0000313" key="23">
    <source>
        <dbReference type="Proteomes" id="UP000278715"/>
    </source>
</evidence>
<dbReference type="EMBL" id="CP033235">
    <property type="protein sequence ID" value="AZF68285.1"/>
    <property type="molecule type" value="Genomic_DNA"/>
</dbReference>
<reference evidence="14 15" key="1">
    <citation type="journal article" date="2015" name="Genome Announc.">
        <title>Complete Genome Sequence of Sulfolobus solfataricus Strain 98/2 and Evolved Derivatives.</title>
        <authorList>
            <person name="McCarthy S."/>
            <person name="Gradnigo J."/>
            <person name="Johnson T."/>
            <person name="Payne S."/>
            <person name="Lipzen A."/>
            <person name="Martin J."/>
            <person name="Schackwitz W."/>
            <person name="Moriyama E."/>
            <person name="Blum P."/>
        </authorList>
    </citation>
    <scope>NUCLEOTIDE SEQUENCE [LARGE SCALE GENOMIC DNA]</scope>
    <source>
        <strain evidence="14">98/2 SULC</strain>
        <strain evidence="2">SARC-B</strain>
        <strain evidence="3">SARC-C</strain>
        <strain evidence="4 16">SULA</strain>
        <strain evidence="15">SULB</strain>
    </source>
</reference>
<dbReference type="EMBL" id="CP033237">
    <property type="protein sequence ID" value="AZF73525.1"/>
    <property type="molecule type" value="Genomic_DNA"/>
</dbReference>
<evidence type="ECO:0000313" key="21">
    <source>
        <dbReference type="Proteomes" id="UP000273443"/>
    </source>
</evidence>
<keyword evidence="1" id="KW-0472">Membrane</keyword>
<evidence type="ECO:0000313" key="22">
    <source>
        <dbReference type="Proteomes" id="UP000275843"/>
    </source>
</evidence>
<dbReference type="KEGG" id="ssof:SULC_1543"/>
<evidence type="ECO:0000313" key="4">
    <source>
        <dbReference type="EMBL" id="AKA79199.1"/>
    </source>
</evidence>
<dbReference type="EMBL" id="CP033238">
    <property type="protein sequence ID" value="AZF76149.1"/>
    <property type="molecule type" value="Genomic_DNA"/>
</dbReference>
<dbReference type="KEGG" id="ssoa:SULA_1544"/>
<evidence type="ECO:0000313" key="8">
    <source>
        <dbReference type="EMBL" id="AZF76149.1"/>
    </source>
</evidence>
<protein>
    <submittedName>
        <fullName evidence="13">Fuselloviral protein SSV7_gp27</fullName>
    </submittedName>
</protein>
<dbReference type="EMBL" id="CP033241">
    <property type="protein sequence ID" value="AZF84002.1"/>
    <property type="molecule type" value="Genomic_DNA"/>
</dbReference>
<evidence type="ECO:0000313" key="7">
    <source>
        <dbReference type="EMBL" id="AZF73525.1"/>
    </source>
</evidence>
<evidence type="ECO:0000313" key="3">
    <source>
        <dbReference type="EMBL" id="AKA76506.1"/>
    </source>
</evidence>
<dbReference type="EMBL" id="CP011056">
    <property type="protein sequence ID" value="AKA76506.1"/>
    <property type="molecule type" value="Genomic_DNA"/>
</dbReference>
<dbReference type="RefSeq" id="WP_014511549.1">
    <property type="nucleotide sequence ID" value="NZ_CP011055.2"/>
</dbReference>
<evidence type="ECO:0000313" key="19">
    <source>
        <dbReference type="Proteomes" id="UP000269431"/>
    </source>
</evidence>
<reference evidence="3" key="5">
    <citation type="submission" date="2018-10" db="EMBL/GenBank/DDBJ databases">
        <authorList>
            <person name="McCarthy S."/>
            <person name="Gradnigo J."/>
            <person name="Johnson T."/>
            <person name="Payne S."/>
            <person name="Lipzen A."/>
            <person name="Schackwitz W."/>
            <person name="Martin J."/>
            <person name="Moriyama E."/>
            <person name="Blum P."/>
        </authorList>
    </citation>
    <scope>NUCLEOTIDE SEQUENCE</scope>
    <source>
        <strain evidence="2">SARC-B</strain>
        <strain evidence="3">SARC-C</strain>
        <strain evidence="4">SULA</strain>
    </source>
</reference>
<evidence type="ECO:0000313" key="20">
    <source>
        <dbReference type="Proteomes" id="UP000273194"/>
    </source>
</evidence>
<dbReference type="GeneID" id="24780152"/>
<name>A0A0E3GV10_SACSO</name>
<dbReference type="Proteomes" id="UP000273194">
    <property type="component" value="Chromosome"/>
</dbReference>
<evidence type="ECO:0000313" key="14">
    <source>
        <dbReference type="Proteomes" id="UP000033057"/>
    </source>
</evidence>
<keyword evidence="1" id="KW-0812">Transmembrane</keyword>
<evidence type="ECO:0000313" key="10">
    <source>
        <dbReference type="EMBL" id="AZF81363.1"/>
    </source>
</evidence>
<evidence type="ECO:0000313" key="13">
    <source>
        <dbReference type="EMBL" id="SAI84062.1"/>
    </source>
</evidence>
<dbReference type="EMBL" id="CP033236">
    <property type="protein sequence ID" value="AZF70905.1"/>
    <property type="molecule type" value="Genomic_DNA"/>
</dbReference>
<dbReference type="Proteomes" id="UP000267993">
    <property type="component" value="Chromosome"/>
</dbReference>
<evidence type="ECO:0000313" key="12">
    <source>
        <dbReference type="EMBL" id="QPG50810.1"/>
    </source>
</evidence>
<dbReference type="Proteomes" id="UP000594632">
    <property type="component" value="Chromosome"/>
</dbReference>
<keyword evidence="1" id="KW-1133">Transmembrane helix</keyword>
<evidence type="ECO:0000313" key="18">
    <source>
        <dbReference type="Proteomes" id="UP000267993"/>
    </source>
</evidence>
<evidence type="ECO:0000313" key="2">
    <source>
        <dbReference type="EMBL" id="AKA73809.1"/>
    </source>
</evidence>
<evidence type="ECO:0000313" key="6">
    <source>
        <dbReference type="EMBL" id="AZF70905.1"/>
    </source>
</evidence>
<evidence type="ECO:0000313" key="5">
    <source>
        <dbReference type="EMBL" id="AZF68285.1"/>
    </source>
</evidence>
<reference evidence="17" key="2">
    <citation type="submission" date="2016-04" db="EMBL/GenBank/DDBJ databases">
        <authorList>
            <person name="Shah S.A."/>
            <person name="Garrett R.A."/>
        </authorList>
    </citation>
    <scope>NUCLEOTIDE SEQUENCE [LARGE SCALE GENOMIC DNA]</scope>
    <source>
        <strain evidence="17">ATCC 35091 / DSM 1616 / JCM 8930 / NBRC 15331 / P1</strain>
    </source>
</reference>
<proteinExistence type="predicted"/>
<organism evidence="3 14">
    <name type="scientific">Saccharolobus solfataricus</name>
    <name type="common">Sulfolobus solfataricus</name>
    <dbReference type="NCBI Taxonomy" id="2287"/>
    <lineage>
        <taxon>Archaea</taxon>
        <taxon>Thermoproteota</taxon>
        <taxon>Thermoprotei</taxon>
        <taxon>Sulfolobales</taxon>
        <taxon>Sulfolobaceae</taxon>
        <taxon>Saccharolobus</taxon>
    </lineage>
</organism>
<dbReference type="Proteomes" id="UP000033085">
    <property type="component" value="Chromosome"/>
</dbReference>
<evidence type="ECO:0000256" key="1">
    <source>
        <dbReference type="SAM" id="Phobius"/>
    </source>
</evidence>
<dbReference type="Proteomes" id="UP000275843">
    <property type="component" value="Chromosome"/>
</dbReference>
<dbReference type="EMBL" id="CP050869">
    <property type="protein sequence ID" value="QPG50810.1"/>
    <property type="molecule type" value="Genomic_DNA"/>
</dbReference>
<evidence type="ECO:0000313" key="15">
    <source>
        <dbReference type="Proteomes" id="UP000033085"/>
    </source>
</evidence>
<reference evidence="13" key="3">
    <citation type="submission" date="2016-04" db="EMBL/GenBank/DDBJ databases">
        <authorList>
            <person name="Evans L.H."/>
            <person name="Alamgir A."/>
            <person name="Owens N."/>
            <person name="Weber N.D."/>
            <person name="Virtaneva K."/>
            <person name="Barbian K."/>
            <person name="Babar A."/>
            <person name="Rosenke K."/>
        </authorList>
    </citation>
    <scope>NUCLEOTIDE SEQUENCE</scope>
    <source>
        <strain evidence="13">P1</strain>
    </source>
</reference>